<dbReference type="EMBL" id="LAZR01000367">
    <property type="protein sequence ID" value="KKN72173.1"/>
    <property type="molecule type" value="Genomic_DNA"/>
</dbReference>
<evidence type="ECO:0000313" key="1">
    <source>
        <dbReference type="EMBL" id="KKN72173.1"/>
    </source>
</evidence>
<sequence>MSSSEIVCPSGLKGEIRGLKTKDANMLAASQSTRMRVGVLNKLLGSCWQNTLDPGPYTLDADGAPNWNQVLQGDRQFLLLQVRCKSYGPDYEFKIQCDEVSCRERFSWGLDLNDIPVKRLPAESFERFKNGNRFDAELPSDGRKIVFQLPTGGDEVSAAKLKSQFRDRLITLALNIRIVEVEDVEERELRRFFDEMELSDANALLDILDEPDCGVETEIEIECPECYGVQDVRLPFDRDFFFPRKKQRKGAAKLRAI</sequence>
<dbReference type="Pfam" id="PF12322">
    <property type="entry name" value="T4_baseplate"/>
    <property type="match status" value="1"/>
</dbReference>
<reference evidence="1" key="1">
    <citation type="journal article" date="2015" name="Nature">
        <title>Complex archaea that bridge the gap between prokaryotes and eukaryotes.</title>
        <authorList>
            <person name="Spang A."/>
            <person name="Saw J.H."/>
            <person name="Jorgensen S.L."/>
            <person name="Zaremba-Niedzwiedzka K."/>
            <person name="Martijn J."/>
            <person name="Lind A.E."/>
            <person name="van Eijk R."/>
            <person name="Schleper C."/>
            <person name="Guy L."/>
            <person name="Ettema T.J."/>
        </authorList>
    </citation>
    <scope>NUCLEOTIDE SEQUENCE</scope>
</reference>
<proteinExistence type="predicted"/>
<comment type="caution">
    <text evidence="1">The sequence shown here is derived from an EMBL/GenBank/DDBJ whole genome shotgun (WGS) entry which is preliminary data.</text>
</comment>
<dbReference type="InterPro" id="IPR024364">
    <property type="entry name" value="Baseplate_phage_T4-like"/>
</dbReference>
<protein>
    <submittedName>
        <fullName evidence="1">Uncharacterized protein</fullName>
    </submittedName>
</protein>
<dbReference type="AlphaFoldDB" id="A0A0F9W266"/>
<gene>
    <name evidence="1" type="ORF">LCGC14_0413100</name>
</gene>
<name>A0A0F9W266_9ZZZZ</name>
<organism evidence="1">
    <name type="scientific">marine sediment metagenome</name>
    <dbReference type="NCBI Taxonomy" id="412755"/>
    <lineage>
        <taxon>unclassified sequences</taxon>
        <taxon>metagenomes</taxon>
        <taxon>ecological metagenomes</taxon>
    </lineage>
</organism>
<accession>A0A0F9W266</accession>